<gene>
    <name evidence="2" type="ORF">SAMN04488107_0958</name>
</gene>
<dbReference type="SUPFAM" id="SSF52833">
    <property type="entry name" value="Thioredoxin-like"/>
    <property type="match status" value="1"/>
</dbReference>
<dbReference type="Pfam" id="PF01323">
    <property type="entry name" value="DSBA"/>
    <property type="match status" value="1"/>
</dbReference>
<dbReference type="GO" id="GO:0016491">
    <property type="term" value="F:oxidoreductase activity"/>
    <property type="evidence" value="ECO:0007669"/>
    <property type="project" value="InterPro"/>
</dbReference>
<keyword evidence="2" id="KW-0413">Isomerase</keyword>
<dbReference type="Gene3D" id="3.40.30.10">
    <property type="entry name" value="Glutaredoxin"/>
    <property type="match status" value="1"/>
</dbReference>
<reference evidence="3" key="1">
    <citation type="submission" date="2017-06" db="EMBL/GenBank/DDBJ databases">
        <authorList>
            <person name="Varghese N."/>
            <person name="Submissions S."/>
        </authorList>
    </citation>
    <scope>NUCLEOTIDE SEQUENCE [LARGE SCALE GENOMIC DNA]</scope>
    <source>
        <strain evidence="3">DSM 45423</strain>
    </source>
</reference>
<dbReference type="Proteomes" id="UP000198386">
    <property type="component" value="Unassembled WGS sequence"/>
</dbReference>
<name>A0A239B8B0_9ACTN</name>
<dbReference type="PANTHER" id="PTHR13887">
    <property type="entry name" value="GLUTATHIONE S-TRANSFERASE KAPPA"/>
    <property type="match status" value="1"/>
</dbReference>
<sequence length="231" mass="25304">MRIEVWSDVVCPWCYIGKRRLEAALARFPHRDSVEVVWRSFQLDPSVPEGETHPTLPALAAKYGRPVEEMRAMMRHVEETAAGEGLRYRLEDGVGGNTLLAHELLHLAADRGVQGEVKERLLHAYFEEARPVFDVDSLAALAVEAGLDEAEVRAALADHRYRPAVLEDARTAQALGATGVPFFVVDRRYGAAGAQPADLLLQLLERAWADAHPLATVPAAEGCEGDSCVVC</sequence>
<organism evidence="2 3">
    <name type="scientific">Geodermatophilus saharensis</name>
    <dbReference type="NCBI Taxonomy" id="1137994"/>
    <lineage>
        <taxon>Bacteria</taxon>
        <taxon>Bacillati</taxon>
        <taxon>Actinomycetota</taxon>
        <taxon>Actinomycetes</taxon>
        <taxon>Geodermatophilales</taxon>
        <taxon>Geodermatophilaceae</taxon>
        <taxon>Geodermatophilus</taxon>
    </lineage>
</organism>
<evidence type="ECO:0000259" key="1">
    <source>
        <dbReference type="Pfam" id="PF01323"/>
    </source>
</evidence>
<dbReference type="CDD" id="cd03024">
    <property type="entry name" value="DsbA_FrnE"/>
    <property type="match status" value="1"/>
</dbReference>
<dbReference type="EMBL" id="FZOH01000002">
    <property type="protein sequence ID" value="SNS03373.1"/>
    <property type="molecule type" value="Genomic_DNA"/>
</dbReference>
<dbReference type="OrthoDB" id="9799122at2"/>
<dbReference type="InterPro" id="IPR001853">
    <property type="entry name" value="DSBA-like_thioredoxin_dom"/>
</dbReference>
<feature type="domain" description="DSBA-like thioredoxin" evidence="1">
    <location>
        <begin position="3"/>
        <end position="204"/>
    </location>
</feature>
<protein>
    <submittedName>
        <fullName evidence="2">Predicted dithiol-disulfide isomerase, DsbA family</fullName>
    </submittedName>
</protein>
<dbReference type="InterPro" id="IPR036249">
    <property type="entry name" value="Thioredoxin-like_sf"/>
</dbReference>
<evidence type="ECO:0000313" key="3">
    <source>
        <dbReference type="Proteomes" id="UP000198386"/>
    </source>
</evidence>
<dbReference type="RefSeq" id="WP_089402768.1">
    <property type="nucleotide sequence ID" value="NZ_FZOH01000002.1"/>
</dbReference>
<evidence type="ECO:0000313" key="2">
    <source>
        <dbReference type="EMBL" id="SNS03373.1"/>
    </source>
</evidence>
<accession>A0A239B8B0</accession>
<dbReference type="GO" id="GO:0016853">
    <property type="term" value="F:isomerase activity"/>
    <property type="evidence" value="ECO:0007669"/>
    <property type="project" value="UniProtKB-KW"/>
</dbReference>
<dbReference type="AlphaFoldDB" id="A0A239B8B0"/>
<dbReference type="PANTHER" id="PTHR13887:SF41">
    <property type="entry name" value="THIOREDOXIN SUPERFAMILY PROTEIN"/>
    <property type="match status" value="1"/>
</dbReference>
<keyword evidence="3" id="KW-1185">Reference proteome</keyword>
<proteinExistence type="predicted"/>